<dbReference type="SMART" id="SM00853">
    <property type="entry name" value="MutL_C"/>
    <property type="match status" value="1"/>
</dbReference>
<keyword evidence="4" id="KW-1185">Reference proteome</keyword>
<dbReference type="Proteomes" id="UP001162029">
    <property type="component" value="Unassembled WGS sequence"/>
</dbReference>
<evidence type="ECO:0000313" key="4">
    <source>
        <dbReference type="Proteomes" id="UP001162029"/>
    </source>
</evidence>
<gene>
    <name evidence="3" type="ORF">PDE001_LOCUS4396</name>
</gene>
<dbReference type="Gene3D" id="3.30.1370.100">
    <property type="entry name" value="MutL, C-terminal domain, regulatory subdomain"/>
    <property type="match status" value="1"/>
</dbReference>
<dbReference type="GO" id="GO:0005524">
    <property type="term" value="F:ATP binding"/>
    <property type="evidence" value="ECO:0007669"/>
    <property type="project" value="InterPro"/>
</dbReference>
<dbReference type="GO" id="GO:0016887">
    <property type="term" value="F:ATP hydrolysis activity"/>
    <property type="evidence" value="ECO:0007669"/>
    <property type="project" value="InterPro"/>
</dbReference>
<dbReference type="GO" id="GO:0032300">
    <property type="term" value="C:mismatch repair complex"/>
    <property type="evidence" value="ECO:0007669"/>
    <property type="project" value="InterPro"/>
</dbReference>
<evidence type="ECO:0000259" key="2">
    <source>
        <dbReference type="SMART" id="SM00853"/>
    </source>
</evidence>
<organism evidence="3 4">
    <name type="scientific">Peronospora destructor</name>
    <dbReference type="NCBI Taxonomy" id="86335"/>
    <lineage>
        <taxon>Eukaryota</taxon>
        <taxon>Sar</taxon>
        <taxon>Stramenopiles</taxon>
        <taxon>Oomycota</taxon>
        <taxon>Peronosporomycetes</taxon>
        <taxon>Peronosporales</taxon>
        <taxon>Peronosporaceae</taxon>
        <taxon>Peronospora</taxon>
    </lineage>
</organism>
<name>A0AAV0TZI8_9STRA</name>
<sequence length="888" mass="100356">MNVLDEKTRRIMTASYALPDLETAVQQGSVIYNALDAHAKKIKLSVDIENASFSAVDDGCGIEPNNLYIYVGERYASSKRPISSKKDNQQKQQKPYGSRGAFLYELNSIASTVEIESRVQEHWTSYRKVFKEGKVVLNARSKCLREMPGTTVCVSNLFRMLPVRRKYLSRNMKRRNRVIQSIQNFCVSMSMIWPSLSFDIRFQGEKARPIIIPPARSCRERFIEHFGHLLGNQLQYVSFSSETAQFSVQGYFAFIPGASEAMGHGIKQAKSYYQFAFLDNDWNEECNQVCSRTITEAALEFSSAIPIFVLKVKAASGQFDACEIRRKERVRFKAPDQFRQFLFQFVQELAIAEANQVKIRESSRCEVLSHKTSNDQSAYDPLPNEFDSTQISPSPFPDNTMTTHDVDYGSCESDNYYHYDEVSVACAAENCAIWSSESHNMCQASNYADDDSEDTGFDDNDLQFNKLHGFTTAACQMSEVSRDVASTDFAQKYAGTDRREGGLEDIFFSHKPSSPFAEPTRRAGNDENEKIRVSTIPWLSSKPDTYDCADVLLDLCEDSSYSEDAHCFEDARCSDAAEQQIQDPQLELIILEQTHDNNNARLSLNASSNVCVASNYFSMRTVEPSTNKSLKHWHSSKSYPIKRFAAALHVDNIHVFGGDRAVTISKSTLAKLQVICQVDRKFILVEADSSQGKLLLCIDQHAADERVLLEKLEADMFGHDGSLRRVEVHDHDPPLALLVNSKERDALKYNEELVNDWGFEFEFIASKPEQAFVNACNQTAVHKADRVMLYATPKVEKRVSNVDDFRDFLQLLSSVGETYLHSTIRPPVITRLLHSRACRSAIMFGDRLSLTQCKDLIAELKMCQLPFQCAHGRPSVVPLAEIRDGNLA</sequence>
<dbReference type="InterPro" id="IPR042121">
    <property type="entry name" value="MutL_C_regsub"/>
</dbReference>
<evidence type="ECO:0000313" key="3">
    <source>
        <dbReference type="EMBL" id="CAI5730067.1"/>
    </source>
</evidence>
<dbReference type="GO" id="GO:0140664">
    <property type="term" value="F:ATP-dependent DNA damage sensor activity"/>
    <property type="evidence" value="ECO:0007669"/>
    <property type="project" value="InterPro"/>
</dbReference>
<proteinExistence type="inferred from homology"/>
<dbReference type="InterPro" id="IPR042120">
    <property type="entry name" value="MutL_C_dimsub"/>
</dbReference>
<comment type="similarity">
    <text evidence="1">Belongs to the DNA mismatch repair MutL/HexB family.</text>
</comment>
<dbReference type="GO" id="GO:0006298">
    <property type="term" value="P:mismatch repair"/>
    <property type="evidence" value="ECO:0007669"/>
    <property type="project" value="InterPro"/>
</dbReference>
<dbReference type="Gene3D" id="3.30.565.10">
    <property type="entry name" value="Histidine kinase-like ATPase, C-terminal domain"/>
    <property type="match status" value="1"/>
</dbReference>
<dbReference type="SUPFAM" id="SSF118116">
    <property type="entry name" value="DNA mismatch repair protein MutL"/>
    <property type="match status" value="1"/>
</dbReference>
<dbReference type="PANTHER" id="PTHR10073">
    <property type="entry name" value="DNA MISMATCH REPAIR PROTEIN MLH, PMS, MUTL"/>
    <property type="match status" value="1"/>
</dbReference>
<feature type="domain" description="MutL C-terminal dimerisation" evidence="2">
    <location>
        <begin position="674"/>
        <end position="848"/>
    </location>
</feature>
<dbReference type="Gene3D" id="3.30.1540.20">
    <property type="entry name" value="MutL, C-terminal domain, dimerisation subdomain"/>
    <property type="match status" value="1"/>
</dbReference>
<dbReference type="EMBL" id="CANTFM010000790">
    <property type="protein sequence ID" value="CAI5730067.1"/>
    <property type="molecule type" value="Genomic_DNA"/>
</dbReference>
<reference evidence="3" key="1">
    <citation type="submission" date="2022-12" db="EMBL/GenBank/DDBJ databases">
        <authorList>
            <person name="Webb A."/>
        </authorList>
    </citation>
    <scope>NUCLEOTIDE SEQUENCE</scope>
    <source>
        <strain evidence="3">Pd1</strain>
    </source>
</reference>
<dbReference type="InterPro" id="IPR014790">
    <property type="entry name" value="MutL_C"/>
</dbReference>
<dbReference type="Pfam" id="PF13589">
    <property type="entry name" value="HATPase_c_3"/>
    <property type="match status" value="1"/>
</dbReference>
<dbReference type="InterPro" id="IPR036890">
    <property type="entry name" value="HATPase_C_sf"/>
</dbReference>
<dbReference type="InterPro" id="IPR037198">
    <property type="entry name" value="MutL_C_sf"/>
</dbReference>
<dbReference type="PANTHER" id="PTHR10073:SF47">
    <property type="entry name" value="DNA MISMATCH REPAIR PROTEIN MLH3"/>
    <property type="match status" value="1"/>
</dbReference>
<dbReference type="InterPro" id="IPR038973">
    <property type="entry name" value="MutL/Mlh/Pms-like"/>
</dbReference>
<dbReference type="Pfam" id="PF08676">
    <property type="entry name" value="MutL_C"/>
    <property type="match status" value="1"/>
</dbReference>
<protein>
    <recommendedName>
        <fullName evidence="2">MutL C-terminal dimerisation domain-containing protein</fullName>
    </recommendedName>
</protein>
<dbReference type="AlphaFoldDB" id="A0AAV0TZI8"/>
<evidence type="ECO:0000256" key="1">
    <source>
        <dbReference type="ARBA" id="ARBA00006082"/>
    </source>
</evidence>
<dbReference type="SUPFAM" id="SSF55874">
    <property type="entry name" value="ATPase domain of HSP90 chaperone/DNA topoisomerase II/histidine kinase"/>
    <property type="match status" value="1"/>
</dbReference>
<accession>A0AAV0TZI8</accession>
<comment type="caution">
    <text evidence="3">The sequence shown here is derived from an EMBL/GenBank/DDBJ whole genome shotgun (WGS) entry which is preliminary data.</text>
</comment>